<dbReference type="PROSITE" id="PS51192">
    <property type="entry name" value="HELICASE_ATP_BIND_1"/>
    <property type="match status" value="1"/>
</dbReference>
<dbReference type="InterPro" id="IPR027417">
    <property type="entry name" value="P-loop_NTPase"/>
</dbReference>
<accession>A0A8J4Q2L9</accession>
<evidence type="ECO:0000259" key="10">
    <source>
        <dbReference type="PROSITE" id="PS51194"/>
    </source>
</evidence>
<keyword evidence="3" id="KW-0547">Nucleotide-binding</keyword>
<dbReference type="CDD" id="cd18791">
    <property type="entry name" value="SF2_C_RHA"/>
    <property type="match status" value="1"/>
</dbReference>
<sequence>MTSNTNNSNYSNGNTNISSLLDRDGGDTNSGNVDFIFNSNQRLSITQQRIALPIYQYRKHLLYLLETNQTVVVVGNTGCGKTTQIPQYLHESGWTDGYRTIAITQPRRVAAISVASRVATEMNEELGHTVGYSVRFDEKVSAEHTRIKYMTDGMLIREMMLDPLLSKYPVVMIDEAHERSLATDVLLGLVKKVQGRRKDLKIIISSATMDAELFKQFFNNNITNDKSKDTAAIISIEGTNYPVDVHYLEQPTLNYLDTTLNTVIDIHNLQPPGDILVFLTGQEEIDKMVSSIQDRVDAQQQQQKGNKMKVNVLPMYSGLSINKQIRVFEKSGDPRKIRKIVVATNIAETSITIDGIVYVVDSGFVKIKSYNPTSGLESLVVVPTSQSSADQRAGRAGRNRAGKCYRLYTQDAFTKLPVHSIPEIQRSNLAPIILQLKALGIDNILHFDFISPAPTISLVRALEVLYGLGALNDNGQLTQPTGHIMAEFPVDPSFSKMIIQSEVLGCSKEVLSIAAMLNVQGIFTNHNHKARREFIVKEGDHLSLLNIYNAYTSKSSNGKTSAGPWCHEHQINHKAMQRVVQVRKQLEAYCHKYSIKVVSCLTNAAIKDATIPIRKSIISGFFTNAAHLQPDGSYMTIRDKHKLFMHPTSVLCSLANSPEWVLFHDVTITTKEYMKDITIIDPKWLYEMAPHFYVYEK</sequence>
<dbReference type="FunFam" id="3.40.50.300:FF:000578">
    <property type="entry name" value="probable ATP-dependent RNA helicase DHX35"/>
    <property type="match status" value="1"/>
</dbReference>
<dbReference type="Pfam" id="PF04408">
    <property type="entry name" value="WHD_HA2"/>
    <property type="match status" value="1"/>
</dbReference>
<evidence type="ECO:0000259" key="9">
    <source>
        <dbReference type="PROSITE" id="PS51192"/>
    </source>
</evidence>
<evidence type="ECO:0000256" key="6">
    <source>
        <dbReference type="ARBA" id="ARBA00022840"/>
    </source>
</evidence>
<dbReference type="Pfam" id="PF00271">
    <property type="entry name" value="Helicase_C"/>
    <property type="match status" value="1"/>
</dbReference>
<organism evidence="11 12">
    <name type="scientific">Polysphondylium violaceum</name>
    <dbReference type="NCBI Taxonomy" id="133409"/>
    <lineage>
        <taxon>Eukaryota</taxon>
        <taxon>Amoebozoa</taxon>
        <taxon>Evosea</taxon>
        <taxon>Eumycetozoa</taxon>
        <taxon>Dictyostelia</taxon>
        <taxon>Dictyosteliales</taxon>
        <taxon>Dictyosteliaceae</taxon>
        <taxon>Polysphondylium</taxon>
    </lineage>
</organism>
<dbReference type="GO" id="GO:0003724">
    <property type="term" value="F:RNA helicase activity"/>
    <property type="evidence" value="ECO:0007669"/>
    <property type="project" value="UniProtKB-EC"/>
</dbReference>
<keyword evidence="12" id="KW-1185">Reference proteome</keyword>
<dbReference type="InterPro" id="IPR048333">
    <property type="entry name" value="HA2_WH"/>
</dbReference>
<evidence type="ECO:0000313" key="12">
    <source>
        <dbReference type="Proteomes" id="UP000695562"/>
    </source>
</evidence>
<comment type="similarity">
    <text evidence="1">Belongs to the DEAD box helicase family. DEAH subfamily.</text>
</comment>
<keyword evidence="5" id="KW-0347">Helicase</keyword>
<dbReference type="InterPro" id="IPR011709">
    <property type="entry name" value="DEAD-box_helicase_OB_fold"/>
</dbReference>
<evidence type="ECO:0000256" key="8">
    <source>
        <dbReference type="SAM" id="MobiDB-lite"/>
    </source>
</evidence>
<evidence type="ECO:0000256" key="1">
    <source>
        <dbReference type="ARBA" id="ARBA00008792"/>
    </source>
</evidence>
<evidence type="ECO:0000256" key="2">
    <source>
        <dbReference type="ARBA" id="ARBA00012552"/>
    </source>
</evidence>
<feature type="compositionally biased region" description="Low complexity" evidence="8">
    <location>
        <begin position="1"/>
        <end position="19"/>
    </location>
</feature>
<dbReference type="PANTHER" id="PTHR18934:SF136">
    <property type="entry name" value="ATP-DEPENDENT RNA HELICASE DHX35-RELATED"/>
    <property type="match status" value="1"/>
</dbReference>
<dbReference type="InterPro" id="IPR007502">
    <property type="entry name" value="Helicase-assoc_dom"/>
</dbReference>
<dbReference type="GO" id="GO:0016787">
    <property type="term" value="F:hydrolase activity"/>
    <property type="evidence" value="ECO:0007669"/>
    <property type="project" value="UniProtKB-KW"/>
</dbReference>
<proteinExistence type="inferred from homology"/>
<feature type="domain" description="Helicase C-terminal" evidence="10">
    <location>
        <begin position="259"/>
        <end position="440"/>
    </location>
</feature>
<dbReference type="SMART" id="SM00847">
    <property type="entry name" value="HA2"/>
    <property type="match status" value="1"/>
</dbReference>
<comment type="catalytic activity">
    <reaction evidence="7">
        <text>ATP + H2O = ADP + phosphate + H(+)</text>
        <dbReference type="Rhea" id="RHEA:13065"/>
        <dbReference type="ChEBI" id="CHEBI:15377"/>
        <dbReference type="ChEBI" id="CHEBI:15378"/>
        <dbReference type="ChEBI" id="CHEBI:30616"/>
        <dbReference type="ChEBI" id="CHEBI:43474"/>
        <dbReference type="ChEBI" id="CHEBI:456216"/>
        <dbReference type="EC" id="3.6.4.13"/>
    </reaction>
</comment>
<evidence type="ECO:0000256" key="3">
    <source>
        <dbReference type="ARBA" id="ARBA00022741"/>
    </source>
</evidence>
<evidence type="ECO:0000256" key="4">
    <source>
        <dbReference type="ARBA" id="ARBA00022801"/>
    </source>
</evidence>
<dbReference type="PANTHER" id="PTHR18934">
    <property type="entry name" value="ATP-DEPENDENT RNA HELICASE"/>
    <property type="match status" value="1"/>
</dbReference>
<dbReference type="Proteomes" id="UP000695562">
    <property type="component" value="Unassembled WGS sequence"/>
</dbReference>
<protein>
    <recommendedName>
        <fullName evidence="2">RNA helicase</fullName>
        <ecNumber evidence="2">3.6.4.13</ecNumber>
    </recommendedName>
</protein>
<dbReference type="GO" id="GO:0005524">
    <property type="term" value="F:ATP binding"/>
    <property type="evidence" value="ECO:0007669"/>
    <property type="project" value="UniProtKB-KW"/>
</dbReference>
<gene>
    <name evidence="11" type="ORF">CYY_001095</name>
</gene>
<dbReference type="InterPro" id="IPR001650">
    <property type="entry name" value="Helicase_C-like"/>
</dbReference>
<dbReference type="EMBL" id="AJWJ01000024">
    <property type="protein sequence ID" value="KAF2077632.1"/>
    <property type="molecule type" value="Genomic_DNA"/>
</dbReference>
<dbReference type="FunFam" id="3.40.50.300:FF:000767">
    <property type="entry name" value="Putative ATP-dependent RNA helicase DHX35"/>
    <property type="match status" value="1"/>
</dbReference>
<feature type="region of interest" description="Disordered" evidence="8">
    <location>
        <begin position="1"/>
        <end position="24"/>
    </location>
</feature>
<dbReference type="SUPFAM" id="SSF52540">
    <property type="entry name" value="P-loop containing nucleoside triphosphate hydrolases"/>
    <property type="match status" value="1"/>
</dbReference>
<dbReference type="Pfam" id="PF21010">
    <property type="entry name" value="HA2_C"/>
    <property type="match status" value="1"/>
</dbReference>
<feature type="domain" description="Helicase ATP-binding" evidence="9">
    <location>
        <begin position="62"/>
        <end position="227"/>
    </location>
</feature>
<evidence type="ECO:0000313" key="11">
    <source>
        <dbReference type="EMBL" id="KAF2077632.1"/>
    </source>
</evidence>
<evidence type="ECO:0000256" key="5">
    <source>
        <dbReference type="ARBA" id="ARBA00022806"/>
    </source>
</evidence>
<evidence type="ECO:0000256" key="7">
    <source>
        <dbReference type="ARBA" id="ARBA00047984"/>
    </source>
</evidence>
<dbReference type="Gene3D" id="3.40.50.300">
    <property type="entry name" value="P-loop containing nucleotide triphosphate hydrolases"/>
    <property type="match status" value="2"/>
</dbReference>
<dbReference type="InterPro" id="IPR011545">
    <property type="entry name" value="DEAD/DEAH_box_helicase_dom"/>
</dbReference>
<dbReference type="CDD" id="cd17980">
    <property type="entry name" value="DEXHc_DHX35"/>
    <property type="match status" value="1"/>
</dbReference>
<dbReference type="Gene3D" id="1.20.120.1080">
    <property type="match status" value="1"/>
</dbReference>
<dbReference type="InterPro" id="IPR014001">
    <property type="entry name" value="Helicase_ATP-bd"/>
</dbReference>
<name>A0A8J4Q2L9_9MYCE</name>
<dbReference type="SMART" id="SM00490">
    <property type="entry name" value="HELICc"/>
    <property type="match status" value="1"/>
</dbReference>
<dbReference type="GO" id="GO:0003723">
    <property type="term" value="F:RNA binding"/>
    <property type="evidence" value="ECO:0007669"/>
    <property type="project" value="TreeGrafter"/>
</dbReference>
<comment type="caution">
    <text evidence="11">The sequence shown here is derived from an EMBL/GenBank/DDBJ whole genome shotgun (WGS) entry which is preliminary data.</text>
</comment>
<dbReference type="Pfam" id="PF07717">
    <property type="entry name" value="OB_NTP_bind"/>
    <property type="match status" value="1"/>
</dbReference>
<dbReference type="SMART" id="SM00487">
    <property type="entry name" value="DEXDc"/>
    <property type="match status" value="1"/>
</dbReference>
<dbReference type="Pfam" id="PF00270">
    <property type="entry name" value="DEAD"/>
    <property type="match status" value="1"/>
</dbReference>
<dbReference type="EC" id="3.6.4.13" evidence="2"/>
<dbReference type="PROSITE" id="PS51194">
    <property type="entry name" value="HELICASE_CTER"/>
    <property type="match status" value="1"/>
</dbReference>
<reference evidence="11" key="1">
    <citation type="submission" date="2020-01" db="EMBL/GenBank/DDBJ databases">
        <title>Development of genomics and gene disruption for Polysphondylium violaceum indicates a role for the polyketide synthase stlB in stalk morphogenesis.</title>
        <authorList>
            <person name="Narita B."/>
            <person name="Kawabe Y."/>
            <person name="Kin K."/>
            <person name="Saito T."/>
            <person name="Gibbs R."/>
            <person name="Kuspa A."/>
            <person name="Muzny D."/>
            <person name="Queller D."/>
            <person name="Richards S."/>
            <person name="Strassman J."/>
            <person name="Sucgang R."/>
            <person name="Worley K."/>
            <person name="Schaap P."/>
        </authorList>
    </citation>
    <scope>NUCLEOTIDE SEQUENCE</scope>
    <source>
        <strain evidence="11">QSvi11</strain>
    </source>
</reference>
<keyword evidence="6" id="KW-0067">ATP-binding</keyword>
<dbReference type="AlphaFoldDB" id="A0A8J4Q2L9"/>
<keyword evidence="4" id="KW-0378">Hydrolase</keyword>
<dbReference type="OrthoDB" id="10253254at2759"/>